<dbReference type="Pfam" id="PF25975">
    <property type="entry name" value="CzcB_C"/>
    <property type="match status" value="1"/>
</dbReference>
<dbReference type="InterPro" id="IPR058649">
    <property type="entry name" value="CzcB_C"/>
</dbReference>
<dbReference type="Pfam" id="PF25919">
    <property type="entry name" value="BSH_CusB"/>
    <property type="match status" value="1"/>
</dbReference>
<evidence type="ECO:0000313" key="13">
    <source>
        <dbReference type="Proteomes" id="UP000059113"/>
    </source>
</evidence>
<sequence>MKAVFERLSPRQRSYAAAAGIALISLGAGYGLSMLGGGSDGGDAAADAGCEEVLYWYDPMVPDQRFDEPGKSPFMDMQLVPKCAGGDAQAGEGVSIDSGMVQNFGIRTAEAEYGVLEPETTVTGTLAYNGSEVAIVQPRAGGYVQRTYGHAPQDLIARGAPVVDLLVPEWGGAQQEFLAVAATGDAALTSAARQRLRLLGMPEGVISSVARSGRPQSTITVTAPQSGAITSLGVRPGMTVMAGQSLAEISGYSPIWLEAAVPEALAGSARVGQPVSVTLTAFPGERFAGRIIAILPSAQEASRTITVRAAMPNPGLRLKPGMFAQVTIAPERREALLIPSEAVIRTGERTLVMITQESGGYRPAEVRIGREAGGRTEVLAGLAAGEEVVTSGQFLLDSEASLAGIDVRPIDDAPTAAGEEGAQAQADADEPRTYRATGTIERITSRSITLRHGPVEALEWPAMTMGFATEGPAQVRGFQRGDRVTFTFVQASTGPRIVSIRKTGQ</sequence>
<dbReference type="Gene3D" id="2.40.30.170">
    <property type="match status" value="1"/>
</dbReference>
<evidence type="ECO:0000259" key="7">
    <source>
        <dbReference type="Pfam" id="PF19335"/>
    </source>
</evidence>
<dbReference type="OrthoDB" id="9806939at2"/>
<keyword evidence="3" id="KW-0862">Zinc</keyword>
<dbReference type="Gene3D" id="6.10.140.730">
    <property type="match status" value="1"/>
</dbReference>
<dbReference type="Proteomes" id="UP000059113">
    <property type="component" value="Plasmid"/>
</dbReference>
<dbReference type="GO" id="GO:0022857">
    <property type="term" value="F:transmembrane transporter activity"/>
    <property type="evidence" value="ECO:0007669"/>
    <property type="project" value="InterPro"/>
</dbReference>
<evidence type="ECO:0000256" key="3">
    <source>
        <dbReference type="ARBA" id="ARBA00022833"/>
    </source>
</evidence>
<geneLocation type="plasmid" evidence="13"/>
<dbReference type="RefSeq" id="WP_063612668.1">
    <property type="nucleotide sequence ID" value="NZ_CP015441.1"/>
</dbReference>
<dbReference type="GO" id="GO:0046914">
    <property type="term" value="F:transition metal ion binding"/>
    <property type="evidence" value="ECO:0007669"/>
    <property type="project" value="TreeGrafter"/>
</dbReference>
<evidence type="ECO:0000259" key="11">
    <source>
        <dbReference type="Pfam" id="PF25975"/>
    </source>
</evidence>
<dbReference type="GO" id="GO:0015679">
    <property type="term" value="P:plasma membrane copper ion transport"/>
    <property type="evidence" value="ECO:0007669"/>
    <property type="project" value="TreeGrafter"/>
</dbReference>
<dbReference type="GO" id="GO:0016020">
    <property type="term" value="C:membrane"/>
    <property type="evidence" value="ECO:0007669"/>
    <property type="project" value="InterPro"/>
</dbReference>
<feature type="domain" description="CusB-like three alpha-helical bundle" evidence="8">
    <location>
        <begin position="169"/>
        <end position="217"/>
    </location>
</feature>
<dbReference type="InterPro" id="IPR058790">
    <property type="entry name" value="BSH_CusB"/>
</dbReference>
<dbReference type="AlphaFoldDB" id="A0A168M5V1"/>
<keyword evidence="12" id="KW-0614">Plasmid</keyword>
<evidence type="ECO:0000313" key="12">
    <source>
        <dbReference type="EMBL" id="ANC50716.1"/>
    </source>
</evidence>
<feature type="region of interest" description="Disordered" evidence="6">
    <location>
        <begin position="413"/>
        <end position="432"/>
    </location>
</feature>
<feature type="domain" description="Heavy metal binding" evidence="7">
    <location>
        <begin position="55"/>
        <end position="82"/>
    </location>
</feature>
<evidence type="ECO:0000256" key="6">
    <source>
        <dbReference type="SAM" id="MobiDB-lite"/>
    </source>
</evidence>
<dbReference type="Gene3D" id="2.40.420.20">
    <property type="match status" value="1"/>
</dbReference>
<dbReference type="InterPro" id="IPR058792">
    <property type="entry name" value="Beta-barrel_RND_2"/>
</dbReference>
<dbReference type="EMBL" id="CP015441">
    <property type="protein sequence ID" value="ANC50716.1"/>
    <property type="molecule type" value="Genomic_DNA"/>
</dbReference>
<keyword evidence="2" id="KW-0813">Transport</keyword>
<dbReference type="InterPro" id="IPR006143">
    <property type="entry name" value="RND_pump_MFP"/>
</dbReference>
<keyword evidence="13" id="KW-1185">Reference proteome</keyword>
<evidence type="ECO:0000256" key="1">
    <source>
        <dbReference type="ARBA" id="ARBA00009477"/>
    </source>
</evidence>
<dbReference type="PANTHER" id="PTHR30097:SF15">
    <property type="entry name" value="CATION EFFLUX SYSTEM PROTEIN CUSB"/>
    <property type="match status" value="1"/>
</dbReference>
<dbReference type="GO" id="GO:0030288">
    <property type="term" value="C:outer membrane-bounded periplasmic space"/>
    <property type="evidence" value="ECO:0007669"/>
    <property type="project" value="TreeGrafter"/>
</dbReference>
<gene>
    <name evidence="12" type="ORF">CP97_15025</name>
</gene>
<comment type="function">
    <text evidence="5">CzcA and CzcB together would act in zinc efflux nearly as effectively as the complete czc efflux system (CzcABC). The CzcB protein is thought to funnel zinc cations to the CzcA transport protein.</text>
</comment>
<dbReference type="GO" id="GO:0046686">
    <property type="term" value="P:response to cadmium ion"/>
    <property type="evidence" value="ECO:0007669"/>
    <property type="project" value="UniProtKB-KW"/>
</dbReference>
<dbReference type="Pfam" id="PF25954">
    <property type="entry name" value="Beta-barrel_RND_2"/>
    <property type="match status" value="1"/>
</dbReference>
<reference evidence="12 13" key="1">
    <citation type="submission" date="2016-04" db="EMBL/GenBank/DDBJ databases">
        <title>The complete genome sequence of Erythrobacter atlanticus s21-N3.</title>
        <authorList>
            <person name="Wang W."/>
            <person name="Wang L."/>
            <person name="Zhuang L."/>
            <person name="Shao Z."/>
        </authorList>
    </citation>
    <scope>NUCLEOTIDE SEQUENCE [LARGE SCALE GENOMIC DNA]</scope>
    <source>
        <strain evidence="13">s21-N3</strain>
        <plasmid evidence="13">Plasmid</plasmid>
    </source>
</reference>
<feature type="domain" description="CzcB-like C-terminal circularly permuted SH3-like" evidence="11">
    <location>
        <begin position="338"/>
        <end position="396"/>
    </location>
</feature>
<dbReference type="PANTHER" id="PTHR30097">
    <property type="entry name" value="CATION EFFLUX SYSTEM PROTEIN CUSB"/>
    <property type="match status" value="1"/>
</dbReference>
<dbReference type="InterPro" id="IPR058791">
    <property type="entry name" value="3HB_CusB"/>
</dbReference>
<dbReference type="KEGG" id="ery:CP97_15025"/>
<evidence type="ECO:0000256" key="5">
    <source>
        <dbReference type="ARBA" id="ARBA00058766"/>
    </source>
</evidence>
<dbReference type="Pfam" id="PF19335">
    <property type="entry name" value="HMBD"/>
    <property type="match status" value="1"/>
</dbReference>
<dbReference type="Pfam" id="PF11604">
    <property type="entry name" value="CusF_Ec"/>
    <property type="match status" value="1"/>
</dbReference>
<dbReference type="FunFam" id="2.40.30.170:FF:000010">
    <property type="entry name" value="Efflux RND transporter periplasmic adaptor subunit"/>
    <property type="match status" value="1"/>
</dbReference>
<feature type="domain" description="CusB-like barrel-sandwich hybrid" evidence="9">
    <location>
        <begin position="133"/>
        <end position="249"/>
    </location>
</feature>
<dbReference type="InterPro" id="IPR021647">
    <property type="entry name" value="CusF_Ec"/>
</dbReference>
<dbReference type="InterPro" id="IPR042230">
    <property type="entry name" value="CusF_sf"/>
</dbReference>
<name>A0A168M5V1_9SPHN</name>
<protein>
    <submittedName>
        <fullName evidence="12">Heavy metal RND efflux membrane fusion protein, CzcB family protein</fullName>
    </submittedName>
</protein>
<evidence type="ECO:0000259" key="9">
    <source>
        <dbReference type="Pfam" id="PF25919"/>
    </source>
</evidence>
<dbReference type="FunFam" id="2.40.420.20:FF:000006">
    <property type="entry name" value="RND family efflux transporter MFP subunit"/>
    <property type="match status" value="1"/>
</dbReference>
<keyword evidence="4" id="KW-0105">Cadmium resistance</keyword>
<dbReference type="InterPro" id="IPR045800">
    <property type="entry name" value="HMBD"/>
</dbReference>
<evidence type="ECO:0000256" key="2">
    <source>
        <dbReference type="ARBA" id="ARBA00022448"/>
    </source>
</evidence>
<comment type="similarity">
    <text evidence="1">Belongs to the membrane fusion protein (MFP) (TC 8.A.1) family.</text>
</comment>
<dbReference type="Pfam" id="PF25869">
    <property type="entry name" value="3HB_CusB"/>
    <property type="match status" value="1"/>
</dbReference>
<dbReference type="Gene3D" id="2.40.50.320">
    <property type="entry name" value="Copper binding periplasmic protein CusF"/>
    <property type="match status" value="1"/>
</dbReference>
<feature type="compositionally biased region" description="Low complexity" evidence="6">
    <location>
        <begin position="416"/>
        <end position="426"/>
    </location>
</feature>
<dbReference type="InterPro" id="IPR051909">
    <property type="entry name" value="MFP_Cation_Efflux"/>
</dbReference>
<evidence type="ECO:0000256" key="4">
    <source>
        <dbReference type="ARBA" id="ARBA00043263"/>
    </source>
</evidence>
<dbReference type="NCBIfam" id="TIGR01730">
    <property type="entry name" value="RND_mfp"/>
    <property type="match status" value="1"/>
</dbReference>
<dbReference type="GO" id="GO:0060003">
    <property type="term" value="P:copper ion export"/>
    <property type="evidence" value="ECO:0007669"/>
    <property type="project" value="TreeGrafter"/>
</dbReference>
<feature type="domain" description="CusB-like beta-barrel" evidence="10">
    <location>
        <begin position="254"/>
        <end position="331"/>
    </location>
</feature>
<dbReference type="SUPFAM" id="SSF111369">
    <property type="entry name" value="HlyD-like secretion proteins"/>
    <property type="match status" value="1"/>
</dbReference>
<accession>A0A168M5V1</accession>
<evidence type="ECO:0000259" key="8">
    <source>
        <dbReference type="Pfam" id="PF25869"/>
    </source>
</evidence>
<evidence type="ECO:0000259" key="10">
    <source>
        <dbReference type="Pfam" id="PF25954"/>
    </source>
</evidence>
<proteinExistence type="inferred from homology"/>
<organism evidence="12 13">
    <name type="scientific">Aurantiacibacter atlanticus</name>
    <dbReference type="NCBI Taxonomy" id="1648404"/>
    <lineage>
        <taxon>Bacteria</taxon>
        <taxon>Pseudomonadati</taxon>
        <taxon>Pseudomonadota</taxon>
        <taxon>Alphaproteobacteria</taxon>
        <taxon>Sphingomonadales</taxon>
        <taxon>Erythrobacteraceae</taxon>
        <taxon>Aurantiacibacter</taxon>
    </lineage>
</organism>